<dbReference type="Pfam" id="PF00348">
    <property type="entry name" value="polyprenyl_synt"/>
    <property type="match status" value="1"/>
</dbReference>
<dbReference type="SFLD" id="SFLDS00005">
    <property type="entry name" value="Isoprenoid_Synthase_Type_I"/>
    <property type="match status" value="1"/>
</dbReference>
<dbReference type="EMBL" id="BRXS01000006">
    <property type="protein sequence ID" value="GLC27527.1"/>
    <property type="molecule type" value="Genomic_DNA"/>
</dbReference>
<evidence type="ECO:0000256" key="2">
    <source>
        <dbReference type="ARBA" id="ARBA00006706"/>
    </source>
</evidence>
<reference evidence="7" key="1">
    <citation type="submission" date="2022-08" db="EMBL/GenBank/DDBJ databases">
        <title>Draft genome sequencing of Roseisolibacter agri AW1220.</title>
        <authorList>
            <person name="Tobiishi Y."/>
            <person name="Tonouchi A."/>
        </authorList>
    </citation>
    <scope>NUCLEOTIDE SEQUENCE</scope>
    <source>
        <strain evidence="7">AW1220</strain>
    </source>
</reference>
<dbReference type="CDD" id="cd00685">
    <property type="entry name" value="Trans_IPPS_HT"/>
    <property type="match status" value="1"/>
</dbReference>
<organism evidence="7 8">
    <name type="scientific">Roseisolibacter agri</name>
    <dbReference type="NCBI Taxonomy" id="2014610"/>
    <lineage>
        <taxon>Bacteria</taxon>
        <taxon>Pseudomonadati</taxon>
        <taxon>Gemmatimonadota</taxon>
        <taxon>Gemmatimonadia</taxon>
        <taxon>Gemmatimonadales</taxon>
        <taxon>Gemmatimonadaceae</taxon>
        <taxon>Roseisolibacter</taxon>
    </lineage>
</organism>
<evidence type="ECO:0000256" key="3">
    <source>
        <dbReference type="ARBA" id="ARBA00022679"/>
    </source>
</evidence>
<dbReference type="PANTHER" id="PTHR12001:SF69">
    <property type="entry name" value="ALL TRANS-POLYPRENYL-DIPHOSPHATE SYNTHASE PDSS1"/>
    <property type="match status" value="1"/>
</dbReference>
<dbReference type="Gene3D" id="1.10.600.10">
    <property type="entry name" value="Farnesyl Diphosphate Synthase"/>
    <property type="match status" value="1"/>
</dbReference>
<dbReference type="Proteomes" id="UP001161325">
    <property type="component" value="Unassembled WGS sequence"/>
</dbReference>
<protein>
    <submittedName>
        <fullName evidence="7">Heptaprenyl diphosphate synthase subunit II</fullName>
    </submittedName>
</protein>
<gene>
    <name evidence="7" type="ORF">rosag_40400</name>
</gene>
<evidence type="ECO:0000313" key="8">
    <source>
        <dbReference type="Proteomes" id="UP001161325"/>
    </source>
</evidence>
<dbReference type="InterPro" id="IPR008949">
    <property type="entry name" value="Isoprenoid_synthase_dom_sf"/>
</dbReference>
<dbReference type="InterPro" id="IPR000092">
    <property type="entry name" value="Polyprenyl_synt"/>
</dbReference>
<dbReference type="InterPro" id="IPR033749">
    <property type="entry name" value="Polyprenyl_synt_CS"/>
</dbReference>
<dbReference type="PANTHER" id="PTHR12001">
    <property type="entry name" value="GERANYLGERANYL PYROPHOSPHATE SYNTHASE"/>
    <property type="match status" value="1"/>
</dbReference>
<name>A0AA37QC19_9BACT</name>
<dbReference type="SUPFAM" id="SSF48576">
    <property type="entry name" value="Terpenoid synthases"/>
    <property type="match status" value="1"/>
</dbReference>
<comment type="cofactor">
    <cofactor evidence="1">
        <name>Mg(2+)</name>
        <dbReference type="ChEBI" id="CHEBI:18420"/>
    </cofactor>
</comment>
<dbReference type="PROSITE" id="PS00723">
    <property type="entry name" value="POLYPRENYL_SYNTHASE_1"/>
    <property type="match status" value="1"/>
</dbReference>
<proteinExistence type="inferred from homology"/>
<evidence type="ECO:0000256" key="1">
    <source>
        <dbReference type="ARBA" id="ARBA00001946"/>
    </source>
</evidence>
<evidence type="ECO:0000313" key="7">
    <source>
        <dbReference type="EMBL" id="GLC27527.1"/>
    </source>
</evidence>
<dbReference type="PROSITE" id="PS00444">
    <property type="entry name" value="POLYPRENYL_SYNTHASE_2"/>
    <property type="match status" value="1"/>
</dbReference>
<keyword evidence="4" id="KW-0479">Metal-binding</keyword>
<evidence type="ECO:0000256" key="5">
    <source>
        <dbReference type="ARBA" id="ARBA00022842"/>
    </source>
</evidence>
<keyword evidence="8" id="KW-1185">Reference proteome</keyword>
<keyword evidence="5" id="KW-0460">Magnesium</keyword>
<dbReference type="AlphaFoldDB" id="A0AA37QC19"/>
<dbReference type="GO" id="GO:0004659">
    <property type="term" value="F:prenyltransferase activity"/>
    <property type="evidence" value="ECO:0007669"/>
    <property type="project" value="InterPro"/>
</dbReference>
<evidence type="ECO:0000256" key="4">
    <source>
        <dbReference type="ARBA" id="ARBA00022723"/>
    </source>
</evidence>
<comment type="similarity">
    <text evidence="2 6">Belongs to the FPP/GGPP synthase family.</text>
</comment>
<sequence>MTVSARSRADVAAALQDIQAPVRARLDRVSGEIWRIVATDLAIADEVNQHLAAMKGKMFRPTLVLLSSAVDDTPEERAIPIAATLEVLHLATLVHDDAVDHSVLRRGMPTINALFSHQVSVIMGDFLYARALTELVRLNDWDVARVFADASTTMTLGEMRQLGAIDALAFSEDDYDALIRAKTASLFRAACELGALTGARRHREALVRYGERLGMAFQVADDLLDYTEGQEMTGKPTGLDLREHKVTLPLIAALRSMAPAGRRSVEELFATAEPTDAQVAEIIALVSEHGGLEYARRRGDQFAREAEEALADLPDTPVRASLVDAIGYVLDRRW</sequence>
<keyword evidence="3 6" id="KW-0808">Transferase</keyword>
<dbReference type="GO" id="GO:0046872">
    <property type="term" value="F:metal ion binding"/>
    <property type="evidence" value="ECO:0007669"/>
    <property type="project" value="UniProtKB-KW"/>
</dbReference>
<comment type="caution">
    <text evidence="7">The sequence shown here is derived from an EMBL/GenBank/DDBJ whole genome shotgun (WGS) entry which is preliminary data.</text>
</comment>
<accession>A0AA37QC19</accession>
<evidence type="ECO:0000256" key="6">
    <source>
        <dbReference type="RuleBase" id="RU004466"/>
    </source>
</evidence>
<dbReference type="GO" id="GO:0008299">
    <property type="term" value="P:isoprenoid biosynthetic process"/>
    <property type="evidence" value="ECO:0007669"/>
    <property type="project" value="InterPro"/>
</dbReference>